<dbReference type="PANTHER" id="PTHR43976">
    <property type="entry name" value="SHORT CHAIN DEHYDROGENASE"/>
    <property type="match status" value="1"/>
</dbReference>
<evidence type="ECO:0008006" key="6">
    <source>
        <dbReference type="Google" id="ProtNLM"/>
    </source>
</evidence>
<comment type="caution">
    <text evidence="4">The sequence shown here is derived from an EMBL/GenBank/DDBJ whole genome shotgun (WGS) entry which is preliminary data.</text>
</comment>
<comment type="similarity">
    <text evidence="1">Belongs to the short-chain dehydrogenases/reductases (SDR) family.</text>
</comment>
<dbReference type="OrthoDB" id="1933717at2759"/>
<evidence type="ECO:0000313" key="5">
    <source>
        <dbReference type="Proteomes" id="UP001152607"/>
    </source>
</evidence>
<dbReference type="AlphaFoldDB" id="A0A9W4UDE9"/>
<sequence length="426" mass="45289">MTQPANATTNASTAANNAARPARPRSPHFPPHNAPRVWFMTIGSSPIAIALAKQVLDHGDYVVAGVVPQEFERREGQSEDFRAFLEDVKRTERWRERLRVVGLDGRVIGQCQSAIAEAVEAYGRVDVLVGSTSEAVIGAVEELSQSSRTLSLVQDTFETNFFANVNIIKAALPVMRERKNGHIIMLTGITGHLGTPGLGMYCSSQWAIEGYCDSLAYEVAPFNIKMSIVQANMEVNVLTNKMTSAPPMNEYLQAENPAPLARDIFSGLLDKFDRVNNPYSSSTFASSSSYANPDANASGETQSPTSSTASPTTGMTLSPSLATTHEPTIGDLLNSDSVTSLYAPLPSVVKSALIAETVHALTAIGGHDNPPARHIVGFEGVTAVKEKLKTTSEELEDFIEVSNAVDIAHTGSGGGGGESGGAVLPD</sequence>
<gene>
    <name evidence="4" type="ORF">PDIGIT_LOCUS6717</name>
</gene>
<feature type="region of interest" description="Disordered" evidence="3">
    <location>
        <begin position="1"/>
        <end position="30"/>
    </location>
</feature>
<proteinExistence type="inferred from homology"/>
<dbReference type="GO" id="GO:0016491">
    <property type="term" value="F:oxidoreductase activity"/>
    <property type="evidence" value="ECO:0007669"/>
    <property type="project" value="UniProtKB-KW"/>
</dbReference>
<feature type="compositionally biased region" description="Polar residues" evidence="3">
    <location>
        <begin position="314"/>
        <end position="323"/>
    </location>
</feature>
<accession>A0A9W4UDE9</accession>
<evidence type="ECO:0000256" key="2">
    <source>
        <dbReference type="ARBA" id="ARBA00023002"/>
    </source>
</evidence>
<dbReference type="InterPro" id="IPR002347">
    <property type="entry name" value="SDR_fam"/>
</dbReference>
<keyword evidence="2" id="KW-0560">Oxidoreductase</keyword>
<evidence type="ECO:0000313" key="4">
    <source>
        <dbReference type="EMBL" id="CAI6333669.1"/>
    </source>
</evidence>
<organism evidence="4 5">
    <name type="scientific">Periconia digitata</name>
    <dbReference type="NCBI Taxonomy" id="1303443"/>
    <lineage>
        <taxon>Eukaryota</taxon>
        <taxon>Fungi</taxon>
        <taxon>Dikarya</taxon>
        <taxon>Ascomycota</taxon>
        <taxon>Pezizomycotina</taxon>
        <taxon>Dothideomycetes</taxon>
        <taxon>Pleosporomycetidae</taxon>
        <taxon>Pleosporales</taxon>
        <taxon>Massarineae</taxon>
        <taxon>Periconiaceae</taxon>
        <taxon>Periconia</taxon>
    </lineage>
</organism>
<dbReference type="PANTHER" id="PTHR43976:SF16">
    <property type="entry name" value="SHORT-CHAIN DEHYDROGENASE_REDUCTASE FAMILY PROTEIN"/>
    <property type="match status" value="1"/>
</dbReference>
<dbReference type="InterPro" id="IPR051911">
    <property type="entry name" value="SDR_oxidoreductase"/>
</dbReference>
<protein>
    <recommendedName>
        <fullName evidence="6">Short chain dehydrogenase/reductase family protein-like protein</fullName>
    </recommendedName>
</protein>
<dbReference type="EMBL" id="CAOQHR010000004">
    <property type="protein sequence ID" value="CAI6333669.1"/>
    <property type="molecule type" value="Genomic_DNA"/>
</dbReference>
<dbReference type="PRINTS" id="PR00081">
    <property type="entry name" value="GDHRDH"/>
</dbReference>
<reference evidence="4" key="1">
    <citation type="submission" date="2023-01" db="EMBL/GenBank/DDBJ databases">
        <authorList>
            <person name="Van Ghelder C."/>
            <person name="Rancurel C."/>
        </authorList>
    </citation>
    <scope>NUCLEOTIDE SEQUENCE</scope>
    <source>
        <strain evidence="4">CNCM I-4278</strain>
    </source>
</reference>
<feature type="compositionally biased region" description="Low complexity" evidence="3">
    <location>
        <begin position="303"/>
        <end position="313"/>
    </location>
</feature>
<keyword evidence="5" id="KW-1185">Reference proteome</keyword>
<name>A0A9W4UDE9_9PLEO</name>
<evidence type="ECO:0000256" key="1">
    <source>
        <dbReference type="ARBA" id="ARBA00006484"/>
    </source>
</evidence>
<feature type="region of interest" description="Disordered" evidence="3">
    <location>
        <begin position="283"/>
        <end position="323"/>
    </location>
</feature>
<dbReference type="Pfam" id="PF00106">
    <property type="entry name" value="adh_short"/>
    <property type="match status" value="1"/>
</dbReference>
<dbReference type="SUPFAM" id="SSF51735">
    <property type="entry name" value="NAD(P)-binding Rossmann-fold domains"/>
    <property type="match status" value="1"/>
</dbReference>
<evidence type="ECO:0000256" key="3">
    <source>
        <dbReference type="SAM" id="MobiDB-lite"/>
    </source>
</evidence>
<dbReference type="InterPro" id="IPR036291">
    <property type="entry name" value="NAD(P)-bd_dom_sf"/>
</dbReference>
<feature type="compositionally biased region" description="Low complexity" evidence="3">
    <location>
        <begin position="1"/>
        <end position="21"/>
    </location>
</feature>
<dbReference type="Gene3D" id="3.40.50.720">
    <property type="entry name" value="NAD(P)-binding Rossmann-like Domain"/>
    <property type="match status" value="1"/>
</dbReference>
<dbReference type="Proteomes" id="UP001152607">
    <property type="component" value="Unassembled WGS sequence"/>
</dbReference>